<feature type="region of interest" description="Disordered" evidence="7">
    <location>
        <begin position="1"/>
        <end position="27"/>
    </location>
</feature>
<comment type="caution">
    <text evidence="9">The sequence shown here is derived from an EMBL/GenBank/DDBJ whole genome shotgun (WGS) entry which is preliminary data.</text>
</comment>
<evidence type="ECO:0000313" key="9">
    <source>
        <dbReference type="EMBL" id="EXI68845.1"/>
    </source>
</evidence>
<dbReference type="PANTHER" id="PTHR41164:SF1">
    <property type="entry name" value="CURLI PRODUCTION ASSEMBLY_TRANSPORT COMPONENT CSGG"/>
    <property type="match status" value="1"/>
</dbReference>
<evidence type="ECO:0000256" key="6">
    <source>
        <dbReference type="PROSITE-ProRule" id="PRU00339"/>
    </source>
</evidence>
<keyword evidence="2" id="KW-0732">Signal</keyword>
<keyword evidence="4" id="KW-0564">Palmitate</keyword>
<dbReference type="Gene3D" id="2.30.42.10">
    <property type="match status" value="2"/>
</dbReference>
<evidence type="ECO:0000313" key="10">
    <source>
        <dbReference type="Proteomes" id="UP000020218"/>
    </source>
</evidence>
<dbReference type="Pfam" id="PF13432">
    <property type="entry name" value="TPR_16"/>
    <property type="match status" value="2"/>
</dbReference>
<dbReference type="SMART" id="SM00028">
    <property type="entry name" value="TPR"/>
    <property type="match status" value="4"/>
</dbReference>
<keyword evidence="3" id="KW-0472">Membrane</keyword>
<dbReference type="Gene3D" id="1.25.40.10">
    <property type="entry name" value="Tetratricopeptide repeat domain"/>
    <property type="match status" value="2"/>
</dbReference>
<evidence type="ECO:0000256" key="5">
    <source>
        <dbReference type="ARBA" id="ARBA00023288"/>
    </source>
</evidence>
<protein>
    <submittedName>
        <fullName evidence="9">Periplasmic serine endoprotease DegP</fullName>
        <ecNumber evidence="9">3.4.21.107</ecNumber>
    </submittedName>
</protein>
<dbReference type="PROSITE" id="PS50106">
    <property type="entry name" value="PDZ"/>
    <property type="match status" value="2"/>
</dbReference>
<dbReference type="EMBL" id="JFAX01000003">
    <property type="protein sequence ID" value="EXI68845.1"/>
    <property type="molecule type" value="Genomic_DNA"/>
</dbReference>
<feature type="repeat" description="TPR" evidence="6">
    <location>
        <begin position="403"/>
        <end position="436"/>
    </location>
</feature>
<dbReference type="Pfam" id="PF00595">
    <property type="entry name" value="PDZ"/>
    <property type="match status" value="1"/>
</dbReference>
<keyword evidence="1" id="KW-1003">Cell membrane</keyword>
<dbReference type="InterPro" id="IPR011990">
    <property type="entry name" value="TPR-like_helical_dom_sf"/>
</dbReference>
<accession>A0A011NW49</accession>
<gene>
    <name evidence="9" type="primary">degP_1</name>
    <name evidence="9" type="ORF">AW08_00667</name>
</gene>
<feature type="domain" description="PDZ" evidence="8">
    <location>
        <begin position="135"/>
        <end position="204"/>
    </location>
</feature>
<reference evidence="9" key="1">
    <citation type="submission" date="2014-02" db="EMBL/GenBank/DDBJ databases">
        <title>Expanding our view of genomic diversity in Candidatus Accumulibacter clades.</title>
        <authorList>
            <person name="Skennerton C.T."/>
            <person name="Barr J.J."/>
            <person name="Slater F.R."/>
            <person name="Bond P.L."/>
            <person name="Tyson G.W."/>
        </authorList>
    </citation>
    <scope>NUCLEOTIDE SEQUENCE [LARGE SCALE GENOMIC DNA]</scope>
</reference>
<dbReference type="SMART" id="SM00228">
    <property type="entry name" value="PDZ"/>
    <property type="match status" value="2"/>
</dbReference>
<name>A0A011NW49_9PROT</name>
<dbReference type="GO" id="GO:0006508">
    <property type="term" value="P:proteolysis"/>
    <property type="evidence" value="ECO:0007669"/>
    <property type="project" value="UniProtKB-KW"/>
</dbReference>
<dbReference type="Pfam" id="PF03783">
    <property type="entry name" value="CsgG"/>
    <property type="match status" value="1"/>
</dbReference>
<dbReference type="EC" id="3.4.21.107" evidence="9"/>
<keyword evidence="5" id="KW-0449">Lipoprotein</keyword>
<dbReference type="PATRIC" id="fig|1454001.3.peg.845"/>
<proteinExistence type="predicted"/>
<sequence>MQAAAQTPPTARGDPPSPPPLTGADFGQRRSSAVGRCLTSCFRLLAGLLLAAATLAAAGEFGLELRDTGDASGAEVATVAPDSSAAAAGIQPGDIVRRLQQTPIGGAAQFSLRARSVPAGEAVTLRVSRQGWERDIVLPPQAARPAPARRFGLRLAEPAAGTQPAGSVAIAAVLADTAAAAAGLQPGDLVTRVDGRPPGGASGLVRLLHGAAAANRPLRLVVRRDGWEKEVLLSAAAPAAAMTSAEWDAADRLVAAAVPAPAAASRSAADRAAGAPAADTAAAAQVRAELLALDEASYRAYKSDLELADAAYDSGRWQEAERHYRQATARVPSEAQSWARLGHGLLMQQRHADAVRACRKALDLAGPRAETLNNLALAYVGLGAQAQARDAYLKAIETAPQWPLPYAGLALVHYTRQDWPEAEKYYRLALERDPGNASHRQMLEVLRQRQGELTTPSAVTAAPVAATTDTAASQPTAPPMATGAGAEAAARPAARATGAAPAETVPPGRKAMIAIGEFMVKAAGAGQFVGDGLREMMMTTMHENGRFIVVERLDLQGLAAEQALSRSPLARPDAIIAERQMDVAEIMVSAAVTEFELEASGGGLELGVPKIPLTFGHQSRNAHLAIDVRVIDIATGRVLGAKRIEGKASASQTNIGATLSRRGTAIPVSLGGFRNTPMEAAIRDCVQQASEYIINSTPKKYFRHD</sequence>
<dbReference type="GO" id="GO:0030288">
    <property type="term" value="C:outer membrane-bounded periplasmic space"/>
    <property type="evidence" value="ECO:0007669"/>
    <property type="project" value="InterPro"/>
</dbReference>
<evidence type="ECO:0000256" key="2">
    <source>
        <dbReference type="ARBA" id="ARBA00022729"/>
    </source>
</evidence>
<dbReference type="STRING" id="1454001.AW08_00667"/>
<evidence type="ECO:0000256" key="7">
    <source>
        <dbReference type="SAM" id="MobiDB-lite"/>
    </source>
</evidence>
<dbReference type="GO" id="GO:0008233">
    <property type="term" value="F:peptidase activity"/>
    <property type="evidence" value="ECO:0007669"/>
    <property type="project" value="UniProtKB-KW"/>
</dbReference>
<dbReference type="InterPro" id="IPR005534">
    <property type="entry name" value="Curli_assmbl/transp-comp_CsgG"/>
</dbReference>
<evidence type="ECO:0000259" key="8">
    <source>
        <dbReference type="PROSITE" id="PS50106"/>
    </source>
</evidence>
<keyword evidence="6" id="KW-0802">TPR repeat</keyword>
<feature type="repeat" description="TPR" evidence="6">
    <location>
        <begin position="369"/>
        <end position="402"/>
    </location>
</feature>
<keyword evidence="9" id="KW-0378">Hydrolase</keyword>
<dbReference type="SUPFAM" id="SSF48452">
    <property type="entry name" value="TPR-like"/>
    <property type="match status" value="1"/>
</dbReference>
<dbReference type="Gene3D" id="3.40.50.10610">
    <property type="entry name" value="ABC-type transport auxiliary lipoprotein component"/>
    <property type="match status" value="2"/>
</dbReference>
<feature type="region of interest" description="Disordered" evidence="7">
    <location>
        <begin position="454"/>
        <end position="484"/>
    </location>
</feature>
<dbReference type="AlphaFoldDB" id="A0A011NW49"/>
<dbReference type="InterPro" id="IPR041489">
    <property type="entry name" value="PDZ_6"/>
</dbReference>
<evidence type="ECO:0000256" key="3">
    <source>
        <dbReference type="ARBA" id="ARBA00023136"/>
    </source>
</evidence>
<dbReference type="InterPro" id="IPR036034">
    <property type="entry name" value="PDZ_sf"/>
</dbReference>
<evidence type="ECO:0000256" key="1">
    <source>
        <dbReference type="ARBA" id="ARBA00022475"/>
    </source>
</evidence>
<dbReference type="Pfam" id="PF17820">
    <property type="entry name" value="PDZ_6"/>
    <property type="match status" value="1"/>
</dbReference>
<feature type="domain" description="PDZ" evidence="8">
    <location>
        <begin position="59"/>
        <end position="131"/>
    </location>
</feature>
<dbReference type="PANTHER" id="PTHR41164">
    <property type="entry name" value="CURLI PRODUCTION ASSEMBLY/TRANSPORT COMPONENT CSGG"/>
    <property type="match status" value="1"/>
</dbReference>
<dbReference type="InterPro" id="IPR019734">
    <property type="entry name" value="TPR_rpt"/>
</dbReference>
<keyword evidence="10" id="KW-1185">Reference proteome</keyword>
<dbReference type="SUPFAM" id="SSF50156">
    <property type="entry name" value="PDZ domain-like"/>
    <property type="match status" value="2"/>
</dbReference>
<organism evidence="9 10">
    <name type="scientific">Candidatus Accumulibacter adjunctus</name>
    <dbReference type="NCBI Taxonomy" id="1454001"/>
    <lineage>
        <taxon>Bacteria</taxon>
        <taxon>Pseudomonadati</taxon>
        <taxon>Pseudomonadota</taxon>
        <taxon>Betaproteobacteria</taxon>
        <taxon>Candidatus Accumulibacter</taxon>
    </lineage>
</organism>
<dbReference type="InterPro" id="IPR001478">
    <property type="entry name" value="PDZ"/>
</dbReference>
<dbReference type="Proteomes" id="UP000020218">
    <property type="component" value="Unassembled WGS sequence"/>
</dbReference>
<evidence type="ECO:0000256" key="4">
    <source>
        <dbReference type="ARBA" id="ARBA00023139"/>
    </source>
</evidence>
<dbReference type="PROSITE" id="PS50005">
    <property type="entry name" value="TPR"/>
    <property type="match status" value="2"/>
</dbReference>